<dbReference type="OrthoDB" id="10653716at2759"/>
<gene>
    <name evidence="2" type="ORF">GWK47_017510</name>
</gene>
<dbReference type="Proteomes" id="UP000770661">
    <property type="component" value="Unassembled WGS sequence"/>
</dbReference>
<organism evidence="2 3">
    <name type="scientific">Chionoecetes opilio</name>
    <name type="common">Atlantic snow crab</name>
    <name type="synonym">Cancer opilio</name>
    <dbReference type="NCBI Taxonomy" id="41210"/>
    <lineage>
        <taxon>Eukaryota</taxon>
        <taxon>Metazoa</taxon>
        <taxon>Ecdysozoa</taxon>
        <taxon>Arthropoda</taxon>
        <taxon>Crustacea</taxon>
        <taxon>Multicrustacea</taxon>
        <taxon>Malacostraca</taxon>
        <taxon>Eumalacostraca</taxon>
        <taxon>Eucarida</taxon>
        <taxon>Decapoda</taxon>
        <taxon>Pleocyemata</taxon>
        <taxon>Brachyura</taxon>
        <taxon>Eubrachyura</taxon>
        <taxon>Majoidea</taxon>
        <taxon>Majidae</taxon>
        <taxon>Chionoecetes</taxon>
    </lineage>
</organism>
<name>A0A8J4XVV9_CHIOP</name>
<feature type="compositionally biased region" description="Polar residues" evidence="1">
    <location>
        <begin position="121"/>
        <end position="138"/>
    </location>
</feature>
<accession>A0A8J4XVV9</accession>
<reference evidence="2" key="1">
    <citation type="submission" date="2020-07" db="EMBL/GenBank/DDBJ databases">
        <title>The High-quality genome of the commercially important snow crab, Chionoecetes opilio.</title>
        <authorList>
            <person name="Jeong J.-H."/>
            <person name="Ryu S."/>
        </authorList>
    </citation>
    <scope>NUCLEOTIDE SEQUENCE</scope>
    <source>
        <strain evidence="2">MADBK_172401_WGS</strain>
        <tissue evidence="2">Digestive gland</tissue>
    </source>
</reference>
<dbReference type="EMBL" id="JACEEZ010022040">
    <property type="protein sequence ID" value="KAG0712844.1"/>
    <property type="molecule type" value="Genomic_DNA"/>
</dbReference>
<evidence type="ECO:0000256" key="1">
    <source>
        <dbReference type="SAM" id="MobiDB-lite"/>
    </source>
</evidence>
<protein>
    <submittedName>
        <fullName evidence="2">Uncharacterized protein</fullName>
    </submittedName>
</protein>
<evidence type="ECO:0000313" key="3">
    <source>
        <dbReference type="Proteomes" id="UP000770661"/>
    </source>
</evidence>
<comment type="caution">
    <text evidence="2">The sequence shown here is derived from an EMBL/GenBank/DDBJ whole genome shotgun (WGS) entry which is preliminary data.</text>
</comment>
<proteinExistence type="predicted"/>
<dbReference type="AlphaFoldDB" id="A0A8J4XVV9"/>
<evidence type="ECO:0000313" key="2">
    <source>
        <dbReference type="EMBL" id="KAG0712844.1"/>
    </source>
</evidence>
<feature type="compositionally biased region" description="Polar residues" evidence="1">
    <location>
        <begin position="104"/>
        <end position="113"/>
    </location>
</feature>
<feature type="region of interest" description="Disordered" evidence="1">
    <location>
        <begin position="104"/>
        <end position="138"/>
    </location>
</feature>
<keyword evidence="3" id="KW-1185">Reference proteome</keyword>
<sequence>MCTTFGEAVAEWLASWSAELNVPSLNPAGGNSFKSLVGEQKSFLHEEKMKYRQLLQQYTEHYLTPRSKNFSHKVSRSKGGSLRIGEAVAEWLVSWSGELNVPSSNPAGGNSFKSLVGEQKVLSSRPTKEQLSNPSSSD</sequence>